<comment type="caution">
    <text evidence="1">The sequence shown here is derived from an EMBL/GenBank/DDBJ whole genome shotgun (WGS) entry which is preliminary data.</text>
</comment>
<proteinExistence type="predicted"/>
<sequence length="99" mass="11156">MARPRDTRPQSVKASICIVFKVSLPSVAYLLPGTAANNYFTLFARSFSYEVVAWFEVNERGPKQKAGGPSRRMLERITFEECGDDRLVLVNSTKLTEPQ</sequence>
<dbReference type="AlphaFoldDB" id="A0A4Y2I2R9"/>
<keyword evidence="2" id="KW-1185">Reference proteome</keyword>
<evidence type="ECO:0000313" key="2">
    <source>
        <dbReference type="Proteomes" id="UP000499080"/>
    </source>
</evidence>
<protein>
    <submittedName>
        <fullName evidence="1">Uncharacterized protein</fullName>
    </submittedName>
</protein>
<organism evidence="1 2">
    <name type="scientific">Araneus ventricosus</name>
    <name type="common">Orbweaver spider</name>
    <name type="synonym">Epeira ventricosa</name>
    <dbReference type="NCBI Taxonomy" id="182803"/>
    <lineage>
        <taxon>Eukaryota</taxon>
        <taxon>Metazoa</taxon>
        <taxon>Ecdysozoa</taxon>
        <taxon>Arthropoda</taxon>
        <taxon>Chelicerata</taxon>
        <taxon>Arachnida</taxon>
        <taxon>Araneae</taxon>
        <taxon>Araneomorphae</taxon>
        <taxon>Entelegynae</taxon>
        <taxon>Araneoidea</taxon>
        <taxon>Araneidae</taxon>
        <taxon>Araneus</taxon>
    </lineage>
</organism>
<gene>
    <name evidence="1" type="ORF">AVEN_202302_1</name>
</gene>
<dbReference type="Proteomes" id="UP000499080">
    <property type="component" value="Unassembled WGS sequence"/>
</dbReference>
<evidence type="ECO:0000313" key="1">
    <source>
        <dbReference type="EMBL" id="GBM71908.1"/>
    </source>
</evidence>
<accession>A0A4Y2I2R9</accession>
<dbReference type="EMBL" id="BGPR01002342">
    <property type="protein sequence ID" value="GBM71908.1"/>
    <property type="molecule type" value="Genomic_DNA"/>
</dbReference>
<reference evidence="1 2" key="1">
    <citation type="journal article" date="2019" name="Sci. Rep.">
        <title>Orb-weaving spider Araneus ventricosus genome elucidates the spidroin gene catalogue.</title>
        <authorList>
            <person name="Kono N."/>
            <person name="Nakamura H."/>
            <person name="Ohtoshi R."/>
            <person name="Moran D.A.P."/>
            <person name="Shinohara A."/>
            <person name="Yoshida Y."/>
            <person name="Fujiwara M."/>
            <person name="Mori M."/>
            <person name="Tomita M."/>
            <person name="Arakawa K."/>
        </authorList>
    </citation>
    <scope>NUCLEOTIDE SEQUENCE [LARGE SCALE GENOMIC DNA]</scope>
</reference>
<name>A0A4Y2I2R9_ARAVE</name>